<proteinExistence type="predicted"/>
<accession>A0A1L7WK81</accession>
<name>A0A1L7WK81_9HELO</name>
<keyword evidence="2" id="KW-1185">Reference proteome</keyword>
<sequence>MAFCSRPDSTSTSLRSVAFYRNFLSCPERIAYFLLRLRNIEEIIMVARYRPEVIRGRLTLSDISNHRTDESILPPPNEAHIGKLREIWEEIRRVAVLHVYVRSICKGYTELVEAYGGWIYWQGQTFVSDEKMEELVDPAEVEKIFKHPALKIMAIAKEGVSI</sequence>
<organism evidence="1 2">
    <name type="scientific">Phialocephala subalpina</name>
    <dbReference type="NCBI Taxonomy" id="576137"/>
    <lineage>
        <taxon>Eukaryota</taxon>
        <taxon>Fungi</taxon>
        <taxon>Dikarya</taxon>
        <taxon>Ascomycota</taxon>
        <taxon>Pezizomycotina</taxon>
        <taxon>Leotiomycetes</taxon>
        <taxon>Helotiales</taxon>
        <taxon>Mollisiaceae</taxon>
        <taxon>Phialocephala</taxon>
        <taxon>Phialocephala fortinii species complex</taxon>
    </lineage>
</organism>
<dbReference type="EMBL" id="FJOG01000003">
    <property type="protein sequence ID" value="CZR53184.1"/>
    <property type="molecule type" value="Genomic_DNA"/>
</dbReference>
<evidence type="ECO:0000313" key="2">
    <source>
        <dbReference type="Proteomes" id="UP000184330"/>
    </source>
</evidence>
<dbReference type="Proteomes" id="UP000184330">
    <property type="component" value="Unassembled WGS sequence"/>
</dbReference>
<protein>
    <submittedName>
        <fullName evidence="1">Uncharacterized protein</fullName>
    </submittedName>
</protein>
<dbReference type="AlphaFoldDB" id="A0A1L7WK81"/>
<gene>
    <name evidence="1" type="ORF">PAC_03062</name>
</gene>
<evidence type="ECO:0000313" key="1">
    <source>
        <dbReference type="EMBL" id="CZR53184.1"/>
    </source>
</evidence>
<reference evidence="1 2" key="1">
    <citation type="submission" date="2016-03" db="EMBL/GenBank/DDBJ databases">
        <authorList>
            <person name="Ploux O."/>
        </authorList>
    </citation>
    <scope>NUCLEOTIDE SEQUENCE [LARGE SCALE GENOMIC DNA]</scope>
    <source>
        <strain evidence="1 2">UAMH 11012</strain>
    </source>
</reference>